<proteinExistence type="predicted"/>
<accession>A0ABN9AGP5</accession>
<sequence length="875" mass="98770">MAWDKQCVIEDRKAIMDTDTSDNTKSPPEASIESIGGGSTVNKGLSLPESSHQCPDSQASSAGDLCGSVQPDSEDRKSCEARWLQVFQLVEKQCQEQIDAQQEQFNHQLQLVREEIKHLAQLQGSSSPWNSRTGDAILTQASGAHPPSADAGQHSQDEERGESTNTAFHLFRELDIQKRAFITQEHFPESNSISSGYGTLSASEPNACLSSSSQNTSRKTSLPTKQTFVECRTEFTKHPHTPVDNEKPFILVPDTKCLSHLEKSSEGNLSGSLVNYGKRVVSQSNQPSSKSLTTWAQKLRQTHQKRSVQMEQSSSTPQPNPHPERESENTDISPNLFSLNNRAESVNSLFSAGSGFTYWMLDEKDLYHPLPDNLETGVSKIFHTKEPDEARIPSLTDIYHRKQREYAQRPAWEPLPPSEHTHPPEILTLDPTLHKKHLHGGNLCNDGYTAPLTPDSILESAPYKQYDEESLSAASSLLDSPNRSTHSPVADAEQWKSSRYQTSRNINYQPCQRDASVDERMNCTEDDVNSLTPSSIPQSPLPAAEESISHPSGVLSVDHPVMLSNIRRSLREKHARHLADLRDYYESEISNLKQQLVANNKSTTTSEDLMKMNSLTEQCANMEEALAEASKQIYMLENKKIVIWKNKWLSGKNGTTVPAILQKNLQEHIEEMRTRSKEKENAISRLQSRLKEVEGSFEKAFKQSDDKDERIKQEHKMFQDLLLEYESLGKEHERVKDTLGVTENKLCNAQSDVNELRRTVLKLETQIRQLEHENMVKLRHIAEGQSWSSNSSKQLSHTAGNLHTVDTAPWKSVKSETLCTNQPVDNKAIEMENGMNMTLHMCQTGTIPHQKRMLYIVIWQLNPRQKTAVLRRVRF</sequence>
<dbReference type="InterPro" id="IPR026636">
    <property type="entry name" value="MPHOSPH9"/>
</dbReference>
<organism evidence="3 4">
    <name type="scientific">Staurois parvus</name>
    <dbReference type="NCBI Taxonomy" id="386267"/>
    <lineage>
        <taxon>Eukaryota</taxon>
        <taxon>Metazoa</taxon>
        <taxon>Chordata</taxon>
        <taxon>Craniata</taxon>
        <taxon>Vertebrata</taxon>
        <taxon>Euteleostomi</taxon>
        <taxon>Amphibia</taxon>
        <taxon>Batrachia</taxon>
        <taxon>Anura</taxon>
        <taxon>Neobatrachia</taxon>
        <taxon>Ranoidea</taxon>
        <taxon>Ranidae</taxon>
        <taxon>Staurois</taxon>
    </lineage>
</organism>
<evidence type="ECO:0000313" key="3">
    <source>
        <dbReference type="EMBL" id="CAI9535149.1"/>
    </source>
</evidence>
<protein>
    <recommendedName>
        <fullName evidence="5">M-phase phosphoprotein 9</fullName>
    </recommendedName>
</protein>
<feature type="region of interest" description="Disordered" evidence="2">
    <location>
        <begin position="472"/>
        <end position="501"/>
    </location>
</feature>
<feature type="compositionally biased region" description="Polar residues" evidence="2">
    <location>
        <begin position="281"/>
        <end position="296"/>
    </location>
</feature>
<feature type="coiled-coil region" evidence="1">
    <location>
        <begin position="612"/>
        <end position="703"/>
    </location>
</feature>
<evidence type="ECO:0000256" key="1">
    <source>
        <dbReference type="SAM" id="Coils"/>
    </source>
</evidence>
<dbReference type="PANTHER" id="PTHR14926:SF1">
    <property type="entry name" value="M-PHASE PHOSPHOPROTEIN 9"/>
    <property type="match status" value="1"/>
</dbReference>
<evidence type="ECO:0008006" key="5">
    <source>
        <dbReference type="Google" id="ProtNLM"/>
    </source>
</evidence>
<evidence type="ECO:0000313" key="4">
    <source>
        <dbReference type="Proteomes" id="UP001162483"/>
    </source>
</evidence>
<evidence type="ECO:0000256" key="2">
    <source>
        <dbReference type="SAM" id="MobiDB-lite"/>
    </source>
</evidence>
<keyword evidence="1" id="KW-0175">Coiled coil</keyword>
<feature type="region of interest" description="Disordered" evidence="2">
    <location>
        <begin position="1"/>
        <end position="72"/>
    </location>
</feature>
<feature type="compositionally biased region" description="Basic and acidic residues" evidence="2">
    <location>
        <begin position="7"/>
        <end position="16"/>
    </location>
</feature>
<dbReference type="Proteomes" id="UP001162483">
    <property type="component" value="Unassembled WGS sequence"/>
</dbReference>
<dbReference type="EMBL" id="CATNWA010000243">
    <property type="protein sequence ID" value="CAI9535149.1"/>
    <property type="molecule type" value="Genomic_DNA"/>
</dbReference>
<feature type="compositionally biased region" description="Polar residues" evidence="2">
    <location>
        <begin position="307"/>
        <end position="317"/>
    </location>
</feature>
<reference evidence="3" key="1">
    <citation type="submission" date="2023-05" db="EMBL/GenBank/DDBJ databases">
        <authorList>
            <person name="Stuckert A."/>
        </authorList>
    </citation>
    <scope>NUCLEOTIDE SEQUENCE</scope>
</reference>
<name>A0ABN9AGP5_9NEOB</name>
<feature type="compositionally biased region" description="Polar residues" evidence="2">
    <location>
        <begin position="529"/>
        <end position="538"/>
    </location>
</feature>
<keyword evidence="4" id="KW-1185">Reference proteome</keyword>
<feature type="region of interest" description="Disordered" evidence="2">
    <location>
        <begin position="280"/>
        <end position="336"/>
    </location>
</feature>
<gene>
    <name evidence="3" type="ORF">SPARVUS_LOCUS797730</name>
</gene>
<dbReference type="PANTHER" id="PTHR14926">
    <property type="entry name" value="M-PHASE PHOSPHOPROTEIN 9"/>
    <property type="match status" value="1"/>
</dbReference>
<feature type="compositionally biased region" description="Polar residues" evidence="2">
    <location>
        <begin position="40"/>
        <end position="61"/>
    </location>
</feature>
<comment type="caution">
    <text evidence="3">The sequence shown here is derived from an EMBL/GenBank/DDBJ whole genome shotgun (WGS) entry which is preliminary data.</text>
</comment>
<feature type="region of interest" description="Disordered" evidence="2">
    <location>
        <begin position="139"/>
        <end position="164"/>
    </location>
</feature>
<feature type="region of interest" description="Disordered" evidence="2">
    <location>
        <begin position="525"/>
        <end position="546"/>
    </location>
</feature>